<evidence type="ECO:0000256" key="2">
    <source>
        <dbReference type="SAM" id="MobiDB-lite"/>
    </source>
</evidence>
<dbReference type="PANTHER" id="PTHR31016:SF2">
    <property type="entry name" value="OS04G0228100 PROTEIN"/>
    <property type="match status" value="1"/>
</dbReference>
<dbReference type="Proteomes" id="UP000825935">
    <property type="component" value="Chromosome 36"/>
</dbReference>
<protein>
    <submittedName>
        <fullName evidence="3">Uncharacterized protein</fullName>
    </submittedName>
</protein>
<feature type="region of interest" description="Disordered" evidence="2">
    <location>
        <begin position="1"/>
        <end position="26"/>
    </location>
</feature>
<feature type="region of interest" description="Disordered" evidence="2">
    <location>
        <begin position="42"/>
        <end position="63"/>
    </location>
</feature>
<feature type="compositionally biased region" description="Basic and acidic residues" evidence="2">
    <location>
        <begin position="191"/>
        <end position="206"/>
    </location>
</feature>
<feature type="compositionally biased region" description="Polar residues" evidence="2">
    <location>
        <begin position="1"/>
        <end position="19"/>
    </location>
</feature>
<organism evidence="3 4">
    <name type="scientific">Ceratopteris richardii</name>
    <name type="common">Triangle waterfern</name>
    <dbReference type="NCBI Taxonomy" id="49495"/>
    <lineage>
        <taxon>Eukaryota</taxon>
        <taxon>Viridiplantae</taxon>
        <taxon>Streptophyta</taxon>
        <taxon>Embryophyta</taxon>
        <taxon>Tracheophyta</taxon>
        <taxon>Polypodiopsida</taxon>
        <taxon>Polypodiidae</taxon>
        <taxon>Polypodiales</taxon>
        <taxon>Pteridineae</taxon>
        <taxon>Pteridaceae</taxon>
        <taxon>Parkerioideae</taxon>
        <taxon>Ceratopteris</taxon>
    </lineage>
</organism>
<name>A0A8T2QBB5_CERRI</name>
<feature type="compositionally biased region" description="Polar residues" evidence="2">
    <location>
        <begin position="207"/>
        <end position="222"/>
    </location>
</feature>
<dbReference type="AlphaFoldDB" id="A0A8T2QBB5"/>
<reference evidence="3" key="1">
    <citation type="submission" date="2021-08" db="EMBL/GenBank/DDBJ databases">
        <title>WGS assembly of Ceratopteris richardii.</title>
        <authorList>
            <person name="Marchant D.B."/>
            <person name="Chen G."/>
            <person name="Jenkins J."/>
            <person name="Shu S."/>
            <person name="Leebens-Mack J."/>
            <person name="Grimwood J."/>
            <person name="Schmutz J."/>
            <person name="Soltis P."/>
            <person name="Soltis D."/>
            <person name="Chen Z.-H."/>
        </authorList>
    </citation>
    <scope>NUCLEOTIDE SEQUENCE</scope>
    <source>
        <strain evidence="3">Whitten #5841</strain>
        <tissue evidence="3">Leaf</tissue>
    </source>
</reference>
<keyword evidence="1" id="KW-0175">Coiled coil</keyword>
<comment type="caution">
    <text evidence="3">The sequence shown here is derived from an EMBL/GenBank/DDBJ whole genome shotgun (WGS) entry which is preliminary data.</text>
</comment>
<evidence type="ECO:0000313" key="4">
    <source>
        <dbReference type="Proteomes" id="UP000825935"/>
    </source>
</evidence>
<dbReference type="PANTHER" id="PTHR31016">
    <property type="entry name" value="OS04G0228100 PROTEIN"/>
    <property type="match status" value="1"/>
</dbReference>
<feature type="compositionally biased region" description="Polar residues" evidence="2">
    <location>
        <begin position="241"/>
        <end position="254"/>
    </location>
</feature>
<accession>A0A8T2QBB5</accession>
<proteinExistence type="predicted"/>
<dbReference type="OrthoDB" id="1924603at2759"/>
<feature type="compositionally biased region" description="Basic and acidic residues" evidence="2">
    <location>
        <begin position="255"/>
        <end position="270"/>
    </location>
</feature>
<feature type="compositionally biased region" description="Basic and acidic residues" evidence="2">
    <location>
        <begin position="155"/>
        <end position="184"/>
    </location>
</feature>
<sequence>MASSSSEWSTVSLKSSTSGEKCEEAAGNSFWRGLARRAKTVLENSSSDVQDESPRSTQRRAVTDALSKSISNKNLSERGWKRQESVVFHKGFEAITSSFSLLSDTLGNALEEGLNLVETKATNFMYTEPRSRSIKQTLDKTISTKCVTDVPRLQDDKEEKLAGSRGKGEDTALSKSQGRSEETLLRLQRNSGDEPQRSHGNFEEKLSSSQIKLKDVLSQSQVKSEERLSRLQRNSADKPQRSQQNLEGNLSDSQIKQEEKVPRSHVKTDENQGVTQDTQLKASRDVAMAMATKAKLLLRELKDVKTDLALTKARCTKLEEENKRLRESIGKDENPDVDELVRLQLEALLAEKARLTQENAAYARENQFLHEIVQYHQLKLRSIGFPEETLLFDDEGALGSSSVDMENLPLYPEEKDIIALEESVKISSQNTA</sequence>
<keyword evidence="4" id="KW-1185">Reference proteome</keyword>
<evidence type="ECO:0000313" key="3">
    <source>
        <dbReference type="EMBL" id="KAH7280940.1"/>
    </source>
</evidence>
<feature type="region of interest" description="Disordered" evidence="2">
    <location>
        <begin position="155"/>
        <end position="279"/>
    </location>
</feature>
<evidence type="ECO:0000256" key="1">
    <source>
        <dbReference type="SAM" id="Coils"/>
    </source>
</evidence>
<gene>
    <name evidence="3" type="ORF">KP509_36G021600</name>
</gene>
<feature type="coiled-coil region" evidence="1">
    <location>
        <begin position="301"/>
        <end position="365"/>
    </location>
</feature>
<dbReference type="OMA" id="NRCAQLE"/>
<feature type="compositionally biased region" description="Basic and acidic residues" evidence="2">
    <location>
        <begin position="223"/>
        <end position="240"/>
    </location>
</feature>
<dbReference type="EMBL" id="CM035441">
    <property type="protein sequence ID" value="KAH7280940.1"/>
    <property type="molecule type" value="Genomic_DNA"/>
</dbReference>